<evidence type="ECO:0000256" key="1">
    <source>
        <dbReference type="ARBA" id="ARBA00004123"/>
    </source>
</evidence>
<dbReference type="InterPro" id="IPR000313">
    <property type="entry name" value="PWWP_dom"/>
</dbReference>
<gene>
    <name evidence="17" type="primary">Hdgfl2</name>
    <name evidence="17" type="ORF">PELURI_R10491</name>
</gene>
<keyword evidence="12" id="KW-0234">DNA repair</keyword>
<keyword evidence="6" id="KW-0517">Myogenesis</keyword>
<dbReference type="InterPro" id="IPR021567">
    <property type="entry name" value="LEDGF_IBD"/>
</dbReference>
<feature type="compositionally biased region" description="Basic and acidic residues" evidence="15">
    <location>
        <begin position="298"/>
        <end position="356"/>
    </location>
</feature>
<protein>
    <recommendedName>
        <fullName evidence="14">Hepatoma-derived growth factor-related protein 2</fullName>
    </recommendedName>
</protein>
<dbReference type="CDD" id="cd20149">
    <property type="entry name" value="PWWP_HDGFL2"/>
    <property type="match status" value="1"/>
</dbReference>
<dbReference type="PANTHER" id="PTHR12550">
    <property type="entry name" value="HEPATOMA-DERIVED GROWTH FACTOR-RELATED"/>
    <property type="match status" value="1"/>
</dbReference>
<feature type="region of interest" description="Disordered" evidence="15">
    <location>
        <begin position="87"/>
        <end position="451"/>
    </location>
</feature>
<name>A0A7L3BW46_PELUR</name>
<dbReference type="GO" id="GO:0006310">
    <property type="term" value="P:DNA recombination"/>
    <property type="evidence" value="ECO:0007669"/>
    <property type="project" value="UniProtKB-KW"/>
</dbReference>
<evidence type="ECO:0000256" key="9">
    <source>
        <dbReference type="ARBA" id="ARBA00022843"/>
    </source>
</evidence>
<evidence type="ECO:0000256" key="14">
    <source>
        <dbReference type="ARBA" id="ARBA00039350"/>
    </source>
</evidence>
<feature type="compositionally biased region" description="Basic residues" evidence="15">
    <location>
        <begin position="148"/>
        <end position="165"/>
    </location>
</feature>
<evidence type="ECO:0000256" key="3">
    <source>
        <dbReference type="ARBA" id="ARBA00005309"/>
    </source>
</evidence>
<dbReference type="SMART" id="SM00293">
    <property type="entry name" value="PWWP"/>
    <property type="match status" value="1"/>
</dbReference>
<dbReference type="AlphaFoldDB" id="A0A7L3BW46"/>
<keyword evidence="10" id="KW-0175">Coiled coil</keyword>
<keyword evidence="11" id="KW-0233">DNA recombination</keyword>
<dbReference type="EMBL" id="VZTQ01006064">
    <property type="protein sequence ID" value="NXT36189.1"/>
    <property type="molecule type" value="Genomic_DNA"/>
</dbReference>
<dbReference type="Pfam" id="PF00855">
    <property type="entry name" value="PWWP"/>
    <property type="match status" value="1"/>
</dbReference>
<evidence type="ECO:0000256" key="5">
    <source>
        <dbReference type="ARBA" id="ARBA00022499"/>
    </source>
</evidence>
<keyword evidence="8" id="KW-0227">DNA damage</keyword>
<evidence type="ECO:0000256" key="13">
    <source>
        <dbReference type="ARBA" id="ARBA00023242"/>
    </source>
</evidence>
<dbReference type="GO" id="GO:0005737">
    <property type="term" value="C:cytoplasm"/>
    <property type="evidence" value="ECO:0007669"/>
    <property type="project" value="UniProtKB-SubCell"/>
</dbReference>
<dbReference type="PROSITE" id="PS50812">
    <property type="entry name" value="PWWP"/>
    <property type="match status" value="1"/>
</dbReference>
<dbReference type="Gene3D" id="2.30.30.140">
    <property type="match status" value="1"/>
</dbReference>
<feature type="compositionally biased region" description="Low complexity" evidence="15">
    <location>
        <begin position="174"/>
        <end position="185"/>
    </location>
</feature>
<keyword evidence="5" id="KW-1017">Isopeptide bond</keyword>
<keyword evidence="9" id="KW-0832">Ubl conjugation</keyword>
<feature type="compositionally biased region" description="Basic and acidic residues" evidence="15">
    <location>
        <begin position="220"/>
        <end position="232"/>
    </location>
</feature>
<comment type="similarity">
    <text evidence="3">Belongs to the HDGF family.</text>
</comment>
<dbReference type="Pfam" id="PF11467">
    <property type="entry name" value="LEDGF"/>
    <property type="match status" value="1"/>
</dbReference>
<dbReference type="InterPro" id="IPR036218">
    <property type="entry name" value="HIVI-bd_sf"/>
</dbReference>
<evidence type="ECO:0000256" key="8">
    <source>
        <dbReference type="ARBA" id="ARBA00022763"/>
    </source>
</evidence>
<sequence>MPHSFKPGDLVFAKMKGYPHWPARIDDIADGAVKPPPNKYPIFFFGTHETAFLGPKDLFLYEKYKDKYGKPNKRKGFNEGLWEIQNNPHASYSAPPPASSSDSDVPENDPMGGSDAGDDEEDAAMAAVAAEKMESDEDSDRSSDHSGLKRKSLAMKMPVAKRPRKSSSDLDQGSPSLTEENSETSSESEKNSDQDFTPEKKPVARAPRRMPGGGRKKKKVESGSDSDSKVDSDSEMGNATVDMTKSDSNSDSDSDVSVKKAPRSRKPAEKPPPKPRGRKPKPERVPTSSSSDSDSDSDVDRISEWKRRDEERRRELEEKRKREQEEEIRRLREQEKEEKEKRKEKVEKGEEMHSDSDSSAEDEVAKKGRKGRPKAPSSSDSELELEKEVKKPAKKQPSELSRKPNQKEKRGRAEEKPRNKPLKVERGRKKSDLIPERRMEKKKGEKPTVEEKLQKLHSEIKFALKVDNPDIKRCLNALEELGTLQVTSHILQKHTDVVATLKKIRRYKANKDVMEKAAEVYTRLKSRVLGPKMEAIHKANKAGSEKDKGEVEKGQEKLSGGETRNEKREEETNADLSGPVNGESLSQKAEGIEEKDKSQGPGAGEPEASAEETQN</sequence>
<accession>A0A7L3BW46</accession>
<dbReference type="GO" id="GO:0006281">
    <property type="term" value="P:DNA repair"/>
    <property type="evidence" value="ECO:0007669"/>
    <property type="project" value="UniProtKB-KW"/>
</dbReference>
<keyword evidence="7" id="KW-0597">Phosphoprotein</keyword>
<evidence type="ECO:0000259" key="16">
    <source>
        <dbReference type="PROSITE" id="PS50812"/>
    </source>
</evidence>
<evidence type="ECO:0000256" key="4">
    <source>
        <dbReference type="ARBA" id="ARBA00022490"/>
    </source>
</evidence>
<dbReference type="SUPFAM" id="SSF140576">
    <property type="entry name" value="HIV integrase-binding domain"/>
    <property type="match status" value="1"/>
</dbReference>
<dbReference type="Proteomes" id="UP000555367">
    <property type="component" value="Unassembled WGS sequence"/>
</dbReference>
<dbReference type="GO" id="GO:0007517">
    <property type="term" value="P:muscle organ development"/>
    <property type="evidence" value="ECO:0007669"/>
    <property type="project" value="UniProtKB-KW"/>
</dbReference>
<feature type="compositionally biased region" description="Basic and acidic residues" evidence="15">
    <location>
        <begin position="543"/>
        <end position="556"/>
    </location>
</feature>
<reference evidence="17 18" key="1">
    <citation type="submission" date="2019-09" db="EMBL/GenBank/DDBJ databases">
        <title>Bird 10,000 Genomes (B10K) Project - Family phase.</title>
        <authorList>
            <person name="Zhang G."/>
        </authorList>
    </citation>
    <scope>NUCLEOTIDE SEQUENCE [LARGE SCALE GENOMIC DNA]</scope>
    <source>
        <strain evidence="17">B10K-DU-012-45</strain>
    </source>
</reference>
<evidence type="ECO:0000313" key="18">
    <source>
        <dbReference type="Proteomes" id="UP000555367"/>
    </source>
</evidence>
<evidence type="ECO:0000256" key="6">
    <source>
        <dbReference type="ARBA" id="ARBA00022541"/>
    </source>
</evidence>
<feature type="region of interest" description="Disordered" evidence="15">
    <location>
        <begin position="535"/>
        <end position="615"/>
    </location>
</feature>
<feature type="non-terminal residue" evidence="17">
    <location>
        <position position="615"/>
    </location>
</feature>
<comment type="subcellular location">
    <subcellularLocation>
        <location evidence="2">Cytoplasm</location>
    </subcellularLocation>
    <subcellularLocation>
        <location evidence="1">Nucleus</location>
    </subcellularLocation>
</comment>
<feature type="non-terminal residue" evidence="17">
    <location>
        <position position="1"/>
    </location>
</feature>
<keyword evidence="18" id="KW-1185">Reference proteome</keyword>
<comment type="caution">
    <text evidence="17">The sequence shown here is derived from an EMBL/GenBank/DDBJ whole genome shotgun (WGS) entry which is preliminary data.</text>
</comment>
<feature type="domain" description="PWWP" evidence="16">
    <location>
        <begin position="7"/>
        <end position="64"/>
    </location>
</feature>
<evidence type="ECO:0000256" key="15">
    <source>
        <dbReference type="SAM" id="MobiDB-lite"/>
    </source>
</evidence>
<evidence type="ECO:0000313" key="17">
    <source>
        <dbReference type="EMBL" id="NXT36189.1"/>
    </source>
</evidence>
<evidence type="ECO:0000256" key="7">
    <source>
        <dbReference type="ARBA" id="ARBA00022553"/>
    </source>
</evidence>
<evidence type="ECO:0000256" key="10">
    <source>
        <dbReference type="ARBA" id="ARBA00023054"/>
    </source>
</evidence>
<dbReference type="OrthoDB" id="62853at2759"/>
<dbReference type="Gene3D" id="1.20.930.10">
    <property type="entry name" value="Conserved domain common to transcription factors TFIIS, elongin A, CRSP70"/>
    <property type="match status" value="1"/>
</dbReference>
<keyword evidence="4" id="KW-0963">Cytoplasm</keyword>
<evidence type="ECO:0000256" key="12">
    <source>
        <dbReference type="ARBA" id="ARBA00023204"/>
    </source>
</evidence>
<feature type="compositionally biased region" description="Basic and acidic residues" evidence="15">
    <location>
        <begin position="384"/>
        <end position="451"/>
    </location>
</feature>
<dbReference type="FunFam" id="2.30.30.140:FF:000017">
    <property type="entry name" value="hepatoma-derived growth factor isoform X1"/>
    <property type="match status" value="1"/>
</dbReference>
<dbReference type="InterPro" id="IPR035441">
    <property type="entry name" value="TFIIS/LEDGF_dom_sf"/>
</dbReference>
<dbReference type="SUPFAM" id="SSF63748">
    <property type="entry name" value="Tudor/PWWP/MBT"/>
    <property type="match status" value="1"/>
</dbReference>
<evidence type="ECO:0000256" key="2">
    <source>
        <dbReference type="ARBA" id="ARBA00004496"/>
    </source>
</evidence>
<dbReference type="GO" id="GO:0062072">
    <property type="term" value="F:histone H3K9me2/3 reader activity"/>
    <property type="evidence" value="ECO:0007669"/>
    <property type="project" value="TreeGrafter"/>
</dbReference>
<dbReference type="FunFam" id="1.20.930.10:FF:000009">
    <property type="entry name" value="Hepatoma-derived growth factor-related protein 2"/>
    <property type="match status" value="1"/>
</dbReference>
<organism evidence="17 18">
    <name type="scientific">Pelecanoides urinatrix</name>
    <name type="common">Common diving petrel</name>
    <name type="synonym">Procellaria urinatrix</name>
    <dbReference type="NCBI Taxonomy" id="37079"/>
    <lineage>
        <taxon>Eukaryota</taxon>
        <taxon>Metazoa</taxon>
        <taxon>Chordata</taxon>
        <taxon>Craniata</taxon>
        <taxon>Vertebrata</taxon>
        <taxon>Euteleostomi</taxon>
        <taxon>Archelosauria</taxon>
        <taxon>Archosauria</taxon>
        <taxon>Dinosauria</taxon>
        <taxon>Saurischia</taxon>
        <taxon>Theropoda</taxon>
        <taxon>Coelurosauria</taxon>
        <taxon>Aves</taxon>
        <taxon>Neognathae</taxon>
        <taxon>Neoaves</taxon>
        <taxon>Aequornithes</taxon>
        <taxon>Procellariiformes</taxon>
        <taxon>Procellariidae</taxon>
        <taxon>Pelecanoides</taxon>
    </lineage>
</organism>
<dbReference type="PANTHER" id="PTHR12550:SF18">
    <property type="entry name" value="HEPATOMA-DERIVED GROWTH FACTOR-RELATED PROTEIN 2"/>
    <property type="match status" value="1"/>
</dbReference>
<keyword evidence="13" id="KW-0539">Nucleus</keyword>
<dbReference type="GO" id="GO:0005634">
    <property type="term" value="C:nucleus"/>
    <property type="evidence" value="ECO:0007669"/>
    <property type="project" value="UniProtKB-SubCell"/>
</dbReference>
<proteinExistence type="inferred from homology"/>
<feature type="compositionally biased region" description="Basic and acidic residues" evidence="15">
    <location>
        <begin position="187"/>
        <end position="202"/>
    </location>
</feature>
<dbReference type="GO" id="GO:0061628">
    <property type="term" value="F:histone H3K27me3 reader activity"/>
    <property type="evidence" value="ECO:0007669"/>
    <property type="project" value="TreeGrafter"/>
</dbReference>
<evidence type="ECO:0000256" key="11">
    <source>
        <dbReference type="ARBA" id="ARBA00023172"/>
    </source>
</evidence>